<evidence type="ECO:0000313" key="2">
    <source>
        <dbReference type="Proteomes" id="UP000265520"/>
    </source>
</evidence>
<sequence>VYPRYFANPSIHLPSASRKTPPQPARCKLDFAAPSILSAHQPFGGPFHAT</sequence>
<reference evidence="1 2" key="1">
    <citation type="journal article" date="2018" name="Front. Plant Sci.">
        <title>Red Clover (Trifolium pratense) and Zigzag Clover (T. medium) - A Picture of Genomic Similarities and Differences.</title>
        <authorList>
            <person name="Dluhosova J."/>
            <person name="Istvanek J."/>
            <person name="Nedelnik J."/>
            <person name="Repkova J."/>
        </authorList>
    </citation>
    <scope>NUCLEOTIDE SEQUENCE [LARGE SCALE GENOMIC DNA]</scope>
    <source>
        <strain evidence="2">cv. 10/8</strain>
        <tissue evidence="1">Leaf</tissue>
    </source>
</reference>
<organism evidence="1 2">
    <name type="scientific">Trifolium medium</name>
    <dbReference type="NCBI Taxonomy" id="97028"/>
    <lineage>
        <taxon>Eukaryota</taxon>
        <taxon>Viridiplantae</taxon>
        <taxon>Streptophyta</taxon>
        <taxon>Embryophyta</taxon>
        <taxon>Tracheophyta</taxon>
        <taxon>Spermatophyta</taxon>
        <taxon>Magnoliopsida</taxon>
        <taxon>eudicotyledons</taxon>
        <taxon>Gunneridae</taxon>
        <taxon>Pentapetalae</taxon>
        <taxon>rosids</taxon>
        <taxon>fabids</taxon>
        <taxon>Fabales</taxon>
        <taxon>Fabaceae</taxon>
        <taxon>Papilionoideae</taxon>
        <taxon>50 kb inversion clade</taxon>
        <taxon>NPAAA clade</taxon>
        <taxon>Hologalegina</taxon>
        <taxon>IRL clade</taxon>
        <taxon>Trifolieae</taxon>
        <taxon>Trifolium</taxon>
    </lineage>
</organism>
<dbReference type="Proteomes" id="UP000265520">
    <property type="component" value="Unassembled WGS sequence"/>
</dbReference>
<proteinExistence type="predicted"/>
<comment type="caution">
    <text evidence="1">The sequence shown here is derived from an EMBL/GenBank/DDBJ whole genome shotgun (WGS) entry which is preliminary data.</text>
</comment>
<dbReference type="EMBL" id="LXQA010182665">
    <property type="protein sequence ID" value="MCI30850.1"/>
    <property type="molecule type" value="Genomic_DNA"/>
</dbReference>
<dbReference type="AlphaFoldDB" id="A0A392R4X6"/>
<keyword evidence="2" id="KW-1185">Reference proteome</keyword>
<name>A0A392R4X6_9FABA</name>
<evidence type="ECO:0000313" key="1">
    <source>
        <dbReference type="EMBL" id="MCI30850.1"/>
    </source>
</evidence>
<protein>
    <submittedName>
        <fullName evidence="1">Uncharacterized protein</fullName>
    </submittedName>
</protein>
<feature type="non-terminal residue" evidence="1">
    <location>
        <position position="1"/>
    </location>
</feature>
<accession>A0A392R4X6</accession>